<evidence type="ECO:0008006" key="4">
    <source>
        <dbReference type="Google" id="ProtNLM"/>
    </source>
</evidence>
<evidence type="ECO:0000313" key="3">
    <source>
        <dbReference type="Proteomes" id="UP001244640"/>
    </source>
</evidence>
<keyword evidence="1" id="KW-0732">Signal</keyword>
<feature type="signal peptide" evidence="1">
    <location>
        <begin position="1"/>
        <end position="19"/>
    </location>
</feature>
<dbReference type="Proteomes" id="UP001244640">
    <property type="component" value="Unassembled WGS sequence"/>
</dbReference>
<evidence type="ECO:0000256" key="1">
    <source>
        <dbReference type="SAM" id="SignalP"/>
    </source>
</evidence>
<evidence type="ECO:0000313" key="2">
    <source>
        <dbReference type="EMBL" id="MDQ1151911.1"/>
    </source>
</evidence>
<comment type="caution">
    <text evidence="2">The sequence shown here is derived from an EMBL/GenBank/DDBJ whole genome shotgun (WGS) entry which is preliminary data.</text>
</comment>
<proteinExistence type="predicted"/>
<sequence length="146" mass="16079">MKKYLLLFLISFLSMACKKAESEYDTYGYETECDECDINYVDDLGATVYVNGHKGTWKKDFPRSVFTEMKVTVTARQSNSNTVSAHIIKDGKRLVSKSGNSSVTVRHIVKSSGSTKPVSSICGAPTQKGGPCQRKVSGGGRCWQHK</sequence>
<dbReference type="EMBL" id="JAUTBA010000001">
    <property type="protein sequence ID" value="MDQ1151911.1"/>
    <property type="molecule type" value="Genomic_DNA"/>
</dbReference>
<protein>
    <recommendedName>
        <fullName evidence="4">Lipoprotein</fullName>
    </recommendedName>
</protein>
<keyword evidence="3" id="KW-1185">Reference proteome</keyword>
<reference evidence="2 3" key="1">
    <citation type="submission" date="2023-07" db="EMBL/GenBank/DDBJ databases">
        <title>Functional and genomic diversity of the sorghum phyllosphere microbiome.</title>
        <authorList>
            <person name="Shade A."/>
        </authorList>
    </citation>
    <scope>NUCLEOTIDE SEQUENCE [LARGE SCALE GENOMIC DNA]</scope>
    <source>
        <strain evidence="2 3">SORGH_AS_0892</strain>
    </source>
</reference>
<accession>A0ABU0UAL0</accession>
<dbReference type="PROSITE" id="PS51257">
    <property type="entry name" value="PROKAR_LIPOPROTEIN"/>
    <property type="match status" value="1"/>
</dbReference>
<organism evidence="2 3">
    <name type="scientific">Sphingobacterium zeae</name>
    <dbReference type="NCBI Taxonomy" id="1776859"/>
    <lineage>
        <taxon>Bacteria</taxon>
        <taxon>Pseudomonadati</taxon>
        <taxon>Bacteroidota</taxon>
        <taxon>Sphingobacteriia</taxon>
        <taxon>Sphingobacteriales</taxon>
        <taxon>Sphingobacteriaceae</taxon>
        <taxon>Sphingobacterium</taxon>
    </lineage>
</organism>
<gene>
    <name evidence="2" type="ORF">QE382_003895</name>
</gene>
<feature type="chain" id="PRO_5047021715" description="Lipoprotein" evidence="1">
    <location>
        <begin position="20"/>
        <end position="146"/>
    </location>
</feature>
<dbReference type="RefSeq" id="WP_147430553.1">
    <property type="nucleotide sequence ID" value="NZ_JAUTBA010000001.1"/>
</dbReference>
<name>A0ABU0UAL0_9SPHI</name>